<keyword evidence="3" id="KW-1003">Cell membrane</keyword>
<feature type="domain" description="ABC transporter substrate-binding protein PnrA-like" evidence="8">
    <location>
        <begin position="31"/>
        <end position="339"/>
    </location>
</feature>
<dbReference type="GO" id="GO:0005886">
    <property type="term" value="C:plasma membrane"/>
    <property type="evidence" value="ECO:0007669"/>
    <property type="project" value="UniProtKB-SubCell"/>
</dbReference>
<dbReference type="CDD" id="cd06354">
    <property type="entry name" value="PBP1_PrnA-like"/>
    <property type="match status" value="1"/>
</dbReference>
<name>A0A6N6VWI1_9BACT</name>
<evidence type="ECO:0000256" key="2">
    <source>
        <dbReference type="ARBA" id="ARBA00008610"/>
    </source>
</evidence>
<proteinExistence type="inferred from homology"/>
<evidence type="ECO:0000259" key="8">
    <source>
        <dbReference type="Pfam" id="PF02608"/>
    </source>
</evidence>
<dbReference type="RefSeq" id="WP_153418558.1">
    <property type="nucleotide sequence ID" value="NZ_WFLM01000001.1"/>
</dbReference>
<dbReference type="PANTHER" id="PTHR34296">
    <property type="entry name" value="TRANSCRIPTIONAL ACTIVATOR PROTEIN MED"/>
    <property type="match status" value="1"/>
</dbReference>
<comment type="caution">
    <text evidence="9">The sequence shown here is derived from an EMBL/GenBank/DDBJ whole genome shotgun (WGS) entry which is preliminary data.</text>
</comment>
<evidence type="ECO:0000256" key="7">
    <source>
        <dbReference type="SAM" id="SignalP"/>
    </source>
</evidence>
<dbReference type="SUPFAM" id="SSF53822">
    <property type="entry name" value="Periplasmic binding protein-like I"/>
    <property type="match status" value="1"/>
</dbReference>
<organism evidence="9 10">
    <name type="scientific">Silvanigrella paludirubra</name>
    <dbReference type="NCBI Taxonomy" id="2499159"/>
    <lineage>
        <taxon>Bacteria</taxon>
        <taxon>Pseudomonadati</taxon>
        <taxon>Bdellovibrionota</taxon>
        <taxon>Oligoflexia</taxon>
        <taxon>Silvanigrellales</taxon>
        <taxon>Silvanigrellaceae</taxon>
        <taxon>Silvanigrella</taxon>
    </lineage>
</organism>
<dbReference type="AlphaFoldDB" id="A0A6N6VWI1"/>
<evidence type="ECO:0000256" key="1">
    <source>
        <dbReference type="ARBA" id="ARBA00004193"/>
    </source>
</evidence>
<evidence type="ECO:0000256" key="5">
    <source>
        <dbReference type="ARBA" id="ARBA00023136"/>
    </source>
</evidence>
<evidence type="ECO:0000256" key="6">
    <source>
        <dbReference type="ARBA" id="ARBA00023288"/>
    </source>
</evidence>
<feature type="signal peptide" evidence="7">
    <location>
        <begin position="1"/>
        <end position="26"/>
    </location>
</feature>
<dbReference type="PANTHER" id="PTHR34296:SF2">
    <property type="entry name" value="ABC TRANSPORTER GUANOSINE-BINDING PROTEIN NUPN"/>
    <property type="match status" value="1"/>
</dbReference>
<keyword evidence="5" id="KW-0472">Membrane</keyword>
<dbReference type="EMBL" id="WFLM01000001">
    <property type="protein sequence ID" value="KAB8041035.1"/>
    <property type="molecule type" value="Genomic_DNA"/>
</dbReference>
<dbReference type="OrthoDB" id="5298108at2"/>
<comment type="subcellular location">
    <subcellularLocation>
        <location evidence="1">Cell membrane</location>
        <topology evidence="1">Lipid-anchor</topology>
    </subcellularLocation>
</comment>
<evidence type="ECO:0000313" key="10">
    <source>
        <dbReference type="Proteomes" id="UP000437748"/>
    </source>
</evidence>
<dbReference type="Pfam" id="PF02608">
    <property type="entry name" value="Bmp"/>
    <property type="match status" value="1"/>
</dbReference>
<keyword evidence="10" id="KW-1185">Reference proteome</keyword>
<reference evidence="9 10" key="1">
    <citation type="submission" date="2019-10" db="EMBL/GenBank/DDBJ databases">
        <title>New species of Slilvanegrellaceae.</title>
        <authorList>
            <person name="Pitt A."/>
            <person name="Hahn M.W."/>
        </authorList>
    </citation>
    <scope>NUCLEOTIDE SEQUENCE [LARGE SCALE GENOMIC DNA]</scope>
    <source>
        <strain evidence="9 10">SP-Ram-0.45-NSY-1</strain>
    </source>
</reference>
<feature type="chain" id="PRO_5026691851" evidence="7">
    <location>
        <begin position="27"/>
        <end position="351"/>
    </location>
</feature>
<dbReference type="InterPro" id="IPR050957">
    <property type="entry name" value="BMP_lipoprotein"/>
</dbReference>
<comment type="similarity">
    <text evidence="2">Belongs to the BMP lipoprotein family.</text>
</comment>
<accession>A0A6N6VWI1</accession>
<evidence type="ECO:0000256" key="3">
    <source>
        <dbReference type="ARBA" id="ARBA00022475"/>
    </source>
</evidence>
<dbReference type="InterPro" id="IPR003760">
    <property type="entry name" value="PnrA-like"/>
</dbReference>
<sequence>MKMPFINLKQNLVLFSGLLLSLPSYANQKICMVLDRGGKDDKSFNQSAVAGFQQALDSLSISKESKFLETRSDEQIQNFLRSFSVDPNCKLIISVGFNPSGYVKNLAEKYSEKKYLTIDSEVVSSKKNVRSALFREDQGSFIMGSIAAMKSHSKKIGIIGGMEIPMMKRFALAYTAGAKYISPKIEVYNSIIGTTPDAWNNPSKAKEIALSQFHNGVDVIFQVAGPSGAGIFDATRQLNSLKDNEKKYFAIGVDSNQNDMVPGMVLTSMVKHVDIAVYMAIKDLVEGKFTAEAKYYDLRNGGIDWAYDKFNRSLFSGFEIRKINKIRSEIIDGKIKVPDYYEIAKKDNKKI</sequence>
<evidence type="ECO:0000313" key="9">
    <source>
        <dbReference type="EMBL" id="KAB8041035.1"/>
    </source>
</evidence>
<dbReference type="Proteomes" id="UP000437748">
    <property type="component" value="Unassembled WGS sequence"/>
</dbReference>
<gene>
    <name evidence="9" type="ORF">GCL60_03615</name>
</gene>
<keyword evidence="4 7" id="KW-0732">Signal</keyword>
<protein>
    <submittedName>
        <fullName evidence="9">BMP family ABC transporter substrate-binding protein</fullName>
    </submittedName>
</protein>
<evidence type="ECO:0000256" key="4">
    <source>
        <dbReference type="ARBA" id="ARBA00022729"/>
    </source>
</evidence>
<keyword evidence="6" id="KW-0449">Lipoprotein</keyword>
<dbReference type="InterPro" id="IPR028082">
    <property type="entry name" value="Peripla_BP_I"/>
</dbReference>
<dbReference type="Gene3D" id="3.40.50.2300">
    <property type="match status" value="2"/>
</dbReference>